<dbReference type="InterPro" id="IPR053790">
    <property type="entry name" value="P5CR-like_CS"/>
</dbReference>
<dbReference type="InterPro" id="IPR036291">
    <property type="entry name" value="NAD(P)-bd_dom_sf"/>
</dbReference>
<comment type="pathway">
    <text evidence="4 7">Amino-acid biosynthesis; L-proline biosynthesis; L-proline from L-glutamate 5-semialdehyde: step 1/1.</text>
</comment>
<dbReference type="PIRSF" id="PIRSF000193">
    <property type="entry name" value="Pyrrol-5-carb_rd"/>
    <property type="match status" value="1"/>
</dbReference>
<dbReference type="InterPro" id="IPR029036">
    <property type="entry name" value="P5CR_dimer"/>
</dbReference>
<accession>A0A7S7NQD3</accession>
<name>A0A7S7NQD3_PALFE</name>
<dbReference type="Gene3D" id="1.10.3730.10">
    <property type="entry name" value="ProC C-terminal domain-like"/>
    <property type="match status" value="1"/>
</dbReference>
<gene>
    <name evidence="4 10" type="primary">proC</name>
    <name evidence="10" type="ORF">IRI77_32200</name>
</gene>
<dbReference type="GO" id="GO:0055129">
    <property type="term" value="P:L-proline biosynthetic process"/>
    <property type="evidence" value="ECO:0007669"/>
    <property type="project" value="UniProtKB-UniRule"/>
</dbReference>
<evidence type="ECO:0000256" key="5">
    <source>
        <dbReference type="NCBIfam" id="TIGR00112"/>
    </source>
</evidence>
<comment type="function">
    <text evidence="4">Catalyzes the reduction of 1-pyrroline-5-carboxylate (PCA) to L-proline.</text>
</comment>
<evidence type="ECO:0000259" key="9">
    <source>
        <dbReference type="Pfam" id="PF14748"/>
    </source>
</evidence>
<evidence type="ECO:0000259" key="8">
    <source>
        <dbReference type="Pfam" id="PF03807"/>
    </source>
</evidence>
<evidence type="ECO:0000313" key="11">
    <source>
        <dbReference type="Proteomes" id="UP000593892"/>
    </source>
</evidence>
<comment type="catalytic activity">
    <reaction evidence="4 7">
        <text>L-proline + NADP(+) = (S)-1-pyrroline-5-carboxylate + NADPH + 2 H(+)</text>
        <dbReference type="Rhea" id="RHEA:14109"/>
        <dbReference type="ChEBI" id="CHEBI:15378"/>
        <dbReference type="ChEBI" id="CHEBI:17388"/>
        <dbReference type="ChEBI" id="CHEBI:57783"/>
        <dbReference type="ChEBI" id="CHEBI:58349"/>
        <dbReference type="ChEBI" id="CHEBI:60039"/>
        <dbReference type="EC" id="1.5.1.2"/>
    </reaction>
</comment>
<evidence type="ECO:0000256" key="7">
    <source>
        <dbReference type="RuleBase" id="RU003903"/>
    </source>
</evidence>
<evidence type="ECO:0000313" key="10">
    <source>
        <dbReference type="EMBL" id="QOY87374.1"/>
    </source>
</evidence>
<dbReference type="Pfam" id="PF14748">
    <property type="entry name" value="P5CR_dimer"/>
    <property type="match status" value="1"/>
</dbReference>
<dbReference type="EC" id="1.5.1.2" evidence="4 5"/>
<dbReference type="Pfam" id="PF03807">
    <property type="entry name" value="F420_oxidored"/>
    <property type="match status" value="1"/>
</dbReference>
<dbReference type="InterPro" id="IPR008927">
    <property type="entry name" value="6-PGluconate_DH-like_C_sf"/>
</dbReference>
<dbReference type="HAMAP" id="MF_01925">
    <property type="entry name" value="P5C_reductase"/>
    <property type="match status" value="1"/>
</dbReference>
<keyword evidence="11" id="KW-1185">Reference proteome</keyword>
<dbReference type="FunFam" id="1.10.3730.10:FF:000001">
    <property type="entry name" value="Pyrroline-5-carboxylate reductase"/>
    <property type="match status" value="1"/>
</dbReference>
<keyword evidence="4" id="KW-0963">Cytoplasm</keyword>
<keyword evidence="4 7" id="KW-0028">Amino-acid biosynthesis</keyword>
<dbReference type="GO" id="GO:0005737">
    <property type="term" value="C:cytoplasm"/>
    <property type="evidence" value="ECO:0007669"/>
    <property type="project" value="UniProtKB-SubCell"/>
</dbReference>
<comment type="subcellular location">
    <subcellularLocation>
        <location evidence="4">Cytoplasm</location>
    </subcellularLocation>
</comment>
<dbReference type="SUPFAM" id="SSF51735">
    <property type="entry name" value="NAD(P)-binding Rossmann-fold domains"/>
    <property type="match status" value="1"/>
</dbReference>
<keyword evidence="2 4" id="KW-0521">NADP</keyword>
<dbReference type="PANTHER" id="PTHR11645">
    <property type="entry name" value="PYRROLINE-5-CARBOXYLATE REDUCTASE"/>
    <property type="match status" value="1"/>
</dbReference>
<dbReference type="PROSITE" id="PS00521">
    <property type="entry name" value="P5CR"/>
    <property type="match status" value="1"/>
</dbReference>
<reference evidence="10 11" key="1">
    <citation type="submission" date="2020-10" db="EMBL/GenBank/DDBJ databases">
        <title>Complete genome sequence of Paludibaculum fermentans P105T, a facultatively anaerobic acidobacterium capable of dissimilatory Fe(III) reduction.</title>
        <authorList>
            <person name="Dedysh S.N."/>
            <person name="Beletsky A.V."/>
            <person name="Kulichevskaya I.S."/>
            <person name="Mardanov A.V."/>
            <person name="Ravin N.V."/>
        </authorList>
    </citation>
    <scope>NUCLEOTIDE SEQUENCE [LARGE SCALE GENOMIC DNA]</scope>
    <source>
        <strain evidence="10 11">P105</strain>
    </source>
</reference>
<dbReference type="PANTHER" id="PTHR11645:SF0">
    <property type="entry name" value="PYRROLINE-5-CARBOXYLATE REDUCTASE 3"/>
    <property type="match status" value="1"/>
</dbReference>
<dbReference type="AlphaFoldDB" id="A0A7S7NQD3"/>
<dbReference type="InterPro" id="IPR028939">
    <property type="entry name" value="P5C_Rdtase_cat_N"/>
</dbReference>
<evidence type="ECO:0000256" key="2">
    <source>
        <dbReference type="ARBA" id="ARBA00022857"/>
    </source>
</evidence>
<dbReference type="SUPFAM" id="SSF48179">
    <property type="entry name" value="6-phosphogluconate dehydrogenase C-terminal domain-like"/>
    <property type="match status" value="1"/>
</dbReference>
<dbReference type="RefSeq" id="WP_194449043.1">
    <property type="nucleotide sequence ID" value="NZ_CP063849.1"/>
</dbReference>
<comment type="similarity">
    <text evidence="1 4 7">Belongs to the pyrroline-5-carboxylate reductase family.</text>
</comment>
<feature type="domain" description="Pyrroline-5-carboxylate reductase catalytic N-terminal" evidence="8">
    <location>
        <begin position="16"/>
        <end position="111"/>
    </location>
</feature>
<dbReference type="KEGG" id="pfer:IRI77_32200"/>
<dbReference type="InterPro" id="IPR000304">
    <property type="entry name" value="Pyrroline-COOH_reductase"/>
</dbReference>
<keyword evidence="4 7" id="KW-0641">Proline biosynthesis</keyword>
<comment type="catalytic activity">
    <reaction evidence="4">
        <text>L-proline + NAD(+) = (S)-1-pyrroline-5-carboxylate + NADH + 2 H(+)</text>
        <dbReference type="Rhea" id="RHEA:14105"/>
        <dbReference type="ChEBI" id="CHEBI:15378"/>
        <dbReference type="ChEBI" id="CHEBI:17388"/>
        <dbReference type="ChEBI" id="CHEBI:57540"/>
        <dbReference type="ChEBI" id="CHEBI:57945"/>
        <dbReference type="ChEBI" id="CHEBI:60039"/>
        <dbReference type="EC" id="1.5.1.2"/>
    </reaction>
</comment>
<dbReference type="EMBL" id="CP063849">
    <property type="protein sequence ID" value="QOY87374.1"/>
    <property type="molecule type" value="Genomic_DNA"/>
</dbReference>
<protein>
    <recommendedName>
        <fullName evidence="4 5">Pyrroline-5-carboxylate reductase</fullName>
        <shortName evidence="4">P5C reductase</shortName>
        <shortName evidence="4">P5CR</shortName>
        <ecNumber evidence="4 5">1.5.1.2</ecNumber>
    </recommendedName>
    <alternativeName>
        <fullName evidence="4">PCA reductase</fullName>
    </alternativeName>
</protein>
<sequence length="289" mass="30256">MSTDYKKGIVAKGRTLGVIGAGVMGRTLIQGLVESGVIERDRIWASAKTQASCAKVSAELGIPVEMDYSARVPGADLLLLCVKPAQSGKVLDKIRQSGVRPETLLVSIMAGVGTPQLEAMLGTANPWIRAMPNTPCVVREGMTVVCGGTHSTDVDLARAQRIFEAVGRCVTVDENHFNAITALSGSGPAYLYLVMEALADAGVRVGLPRQLALTLVAQTMLGAARMVQVTGRHPAALRDDVTTPAGCTIAGLLMLEDGKIRSVLARAIEEAAKTAAHLAPALPKDKSHG</sequence>
<feature type="domain" description="Pyrroline-5-carboxylate reductase dimerisation" evidence="9">
    <location>
        <begin position="174"/>
        <end position="277"/>
    </location>
</feature>
<evidence type="ECO:0000256" key="6">
    <source>
        <dbReference type="PIRSR" id="PIRSR000193-1"/>
    </source>
</evidence>
<dbReference type="Proteomes" id="UP000593892">
    <property type="component" value="Chromosome"/>
</dbReference>
<dbReference type="UniPathway" id="UPA00098">
    <property type="reaction ID" value="UER00361"/>
</dbReference>
<feature type="binding site" evidence="6">
    <location>
        <begin position="19"/>
        <end position="24"/>
    </location>
    <ligand>
        <name>NADP(+)</name>
        <dbReference type="ChEBI" id="CHEBI:58349"/>
    </ligand>
</feature>
<evidence type="ECO:0000256" key="4">
    <source>
        <dbReference type="HAMAP-Rule" id="MF_01925"/>
    </source>
</evidence>
<proteinExistence type="inferred from homology"/>
<dbReference type="NCBIfam" id="TIGR00112">
    <property type="entry name" value="proC"/>
    <property type="match status" value="1"/>
</dbReference>
<keyword evidence="3 4" id="KW-0560">Oxidoreductase</keyword>
<evidence type="ECO:0000256" key="3">
    <source>
        <dbReference type="ARBA" id="ARBA00023002"/>
    </source>
</evidence>
<dbReference type="Gene3D" id="3.40.50.720">
    <property type="entry name" value="NAD(P)-binding Rossmann-like Domain"/>
    <property type="match status" value="1"/>
</dbReference>
<dbReference type="GO" id="GO:0004735">
    <property type="term" value="F:pyrroline-5-carboxylate reductase activity"/>
    <property type="evidence" value="ECO:0007669"/>
    <property type="project" value="UniProtKB-UniRule"/>
</dbReference>
<evidence type="ECO:0000256" key="1">
    <source>
        <dbReference type="ARBA" id="ARBA00005525"/>
    </source>
</evidence>
<organism evidence="10 11">
    <name type="scientific">Paludibaculum fermentans</name>
    <dbReference type="NCBI Taxonomy" id="1473598"/>
    <lineage>
        <taxon>Bacteria</taxon>
        <taxon>Pseudomonadati</taxon>
        <taxon>Acidobacteriota</taxon>
        <taxon>Terriglobia</taxon>
        <taxon>Bryobacterales</taxon>
        <taxon>Bryobacteraceae</taxon>
        <taxon>Paludibaculum</taxon>
    </lineage>
</organism>